<name>A0A9D4T590_RHISA</name>
<protein>
    <submittedName>
        <fullName evidence="1">Uncharacterized protein</fullName>
    </submittedName>
</protein>
<proteinExistence type="predicted"/>
<dbReference type="AlphaFoldDB" id="A0A9D4T590"/>
<evidence type="ECO:0000313" key="2">
    <source>
        <dbReference type="Proteomes" id="UP000821837"/>
    </source>
</evidence>
<gene>
    <name evidence="1" type="ORF">HPB52_004386</name>
</gene>
<dbReference type="InterPro" id="IPR005312">
    <property type="entry name" value="DUF1759"/>
</dbReference>
<comment type="caution">
    <text evidence="1">The sequence shown here is derived from an EMBL/GenBank/DDBJ whole genome shotgun (WGS) entry which is preliminary data.</text>
</comment>
<dbReference type="PANTHER" id="PTHR22954:SF3">
    <property type="entry name" value="PROTEIN CBG08539"/>
    <property type="match status" value="1"/>
</dbReference>
<dbReference type="EMBL" id="JABSTV010001247">
    <property type="protein sequence ID" value="KAH7971955.1"/>
    <property type="molecule type" value="Genomic_DNA"/>
</dbReference>
<reference evidence="1" key="1">
    <citation type="journal article" date="2020" name="Cell">
        <title>Large-Scale Comparative Analyses of Tick Genomes Elucidate Their Genetic Diversity and Vector Capacities.</title>
        <authorList>
            <consortium name="Tick Genome and Microbiome Consortium (TIGMIC)"/>
            <person name="Jia N."/>
            <person name="Wang J."/>
            <person name="Shi W."/>
            <person name="Du L."/>
            <person name="Sun Y."/>
            <person name="Zhan W."/>
            <person name="Jiang J.F."/>
            <person name="Wang Q."/>
            <person name="Zhang B."/>
            <person name="Ji P."/>
            <person name="Bell-Sakyi L."/>
            <person name="Cui X.M."/>
            <person name="Yuan T.T."/>
            <person name="Jiang B.G."/>
            <person name="Yang W.F."/>
            <person name="Lam T.T."/>
            <person name="Chang Q.C."/>
            <person name="Ding S.J."/>
            <person name="Wang X.J."/>
            <person name="Zhu J.G."/>
            <person name="Ruan X.D."/>
            <person name="Zhao L."/>
            <person name="Wei J.T."/>
            <person name="Ye R.Z."/>
            <person name="Que T.C."/>
            <person name="Du C.H."/>
            <person name="Zhou Y.H."/>
            <person name="Cheng J.X."/>
            <person name="Dai P.F."/>
            <person name="Guo W.B."/>
            <person name="Han X.H."/>
            <person name="Huang E.J."/>
            <person name="Li L.F."/>
            <person name="Wei W."/>
            <person name="Gao Y.C."/>
            <person name="Liu J.Z."/>
            <person name="Shao H.Z."/>
            <person name="Wang X."/>
            <person name="Wang C.C."/>
            <person name="Yang T.C."/>
            <person name="Huo Q.B."/>
            <person name="Li W."/>
            <person name="Chen H.Y."/>
            <person name="Chen S.E."/>
            <person name="Zhou L.G."/>
            <person name="Ni X.B."/>
            <person name="Tian J.H."/>
            <person name="Sheng Y."/>
            <person name="Liu T."/>
            <person name="Pan Y.S."/>
            <person name="Xia L.Y."/>
            <person name="Li J."/>
            <person name="Zhao F."/>
            <person name="Cao W.C."/>
        </authorList>
    </citation>
    <scope>NUCLEOTIDE SEQUENCE</scope>
    <source>
        <strain evidence="1">Rsan-2018</strain>
    </source>
</reference>
<dbReference type="VEuPathDB" id="VectorBase:RSAN_044086"/>
<keyword evidence="2" id="KW-1185">Reference proteome</keyword>
<dbReference type="PANTHER" id="PTHR22954">
    <property type="entry name" value="RETROVIRAL PROTEASE-RELATED"/>
    <property type="match status" value="1"/>
</dbReference>
<dbReference type="Proteomes" id="UP000821837">
    <property type="component" value="Chromosome 11"/>
</dbReference>
<organism evidence="1 2">
    <name type="scientific">Rhipicephalus sanguineus</name>
    <name type="common">Brown dog tick</name>
    <name type="synonym">Ixodes sanguineus</name>
    <dbReference type="NCBI Taxonomy" id="34632"/>
    <lineage>
        <taxon>Eukaryota</taxon>
        <taxon>Metazoa</taxon>
        <taxon>Ecdysozoa</taxon>
        <taxon>Arthropoda</taxon>
        <taxon>Chelicerata</taxon>
        <taxon>Arachnida</taxon>
        <taxon>Acari</taxon>
        <taxon>Parasitiformes</taxon>
        <taxon>Ixodida</taxon>
        <taxon>Ixodoidea</taxon>
        <taxon>Ixodidae</taxon>
        <taxon>Rhipicephalinae</taxon>
        <taxon>Rhipicephalus</taxon>
        <taxon>Rhipicephalus</taxon>
    </lineage>
</organism>
<dbReference type="Pfam" id="PF03564">
    <property type="entry name" value="DUF1759"/>
    <property type="match status" value="1"/>
</dbReference>
<accession>A0A9D4T590</accession>
<evidence type="ECO:0000313" key="1">
    <source>
        <dbReference type="EMBL" id="KAH7971955.1"/>
    </source>
</evidence>
<reference evidence="1" key="2">
    <citation type="submission" date="2021-09" db="EMBL/GenBank/DDBJ databases">
        <authorList>
            <person name="Jia N."/>
            <person name="Wang J."/>
            <person name="Shi W."/>
            <person name="Du L."/>
            <person name="Sun Y."/>
            <person name="Zhan W."/>
            <person name="Jiang J."/>
            <person name="Wang Q."/>
            <person name="Zhang B."/>
            <person name="Ji P."/>
            <person name="Sakyi L.B."/>
            <person name="Cui X."/>
            <person name="Yuan T."/>
            <person name="Jiang B."/>
            <person name="Yang W."/>
            <person name="Lam T.T.-Y."/>
            <person name="Chang Q."/>
            <person name="Ding S."/>
            <person name="Wang X."/>
            <person name="Zhu J."/>
            <person name="Ruan X."/>
            <person name="Zhao L."/>
            <person name="Wei J."/>
            <person name="Que T."/>
            <person name="Du C."/>
            <person name="Cheng J."/>
            <person name="Dai P."/>
            <person name="Han X."/>
            <person name="Huang E."/>
            <person name="Gao Y."/>
            <person name="Liu J."/>
            <person name="Shao H."/>
            <person name="Ye R."/>
            <person name="Li L."/>
            <person name="Wei W."/>
            <person name="Wang X."/>
            <person name="Wang C."/>
            <person name="Huo Q."/>
            <person name="Li W."/>
            <person name="Guo W."/>
            <person name="Chen H."/>
            <person name="Chen S."/>
            <person name="Zhou L."/>
            <person name="Zhou L."/>
            <person name="Ni X."/>
            <person name="Tian J."/>
            <person name="Zhou Y."/>
            <person name="Sheng Y."/>
            <person name="Liu T."/>
            <person name="Pan Y."/>
            <person name="Xia L."/>
            <person name="Li J."/>
            <person name="Zhao F."/>
            <person name="Cao W."/>
        </authorList>
    </citation>
    <scope>NUCLEOTIDE SEQUENCE</scope>
    <source>
        <strain evidence="1">Rsan-2018</strain>
        <tissue evidence="1">Larvae</tissue>
    </source>
</reference>
<sequence length="232" mass="26430">MERGRKKRMVIRAQATRLINECEQGRQISLTPNEAGVLHAPLISIRTELDAVNNEIEALVSEDDLEEEYMQTQPAQQIDGDVTETTMSQKMKVKLPRLELVKFSGRQQERQPFWELYEQVVDNIDQLSTLDKFHYLRASLTGVAASVLTDLPPTSRSYNDAKQLLKKCFGNEELPIQEHTKLINITPVCVSDDVRGLRRLYDTVSAHIRGLETLGRKLDSFSSMLLPIVHRA</sequence>